<feature type="compositionally biased region" description="Basic and acidic residues" evidence="1">
    <location>
        <begin position="77"/>
        <end position="87"/>
    </location>
</feature>
<sequence>MCRTDTDGSLSDVNPDLLELSKDPVAWREQRRHALQFKVFGHGGGRGGAEGSADPAPTKNIPQGAKASNASAVGAESRQKMEEREAYVLEQLKSHKRRREDAATSAGAPTGSVSSAGLSTKEKILQRLKKPN</sequence>
<comment type="caution">
    <text evidence="2">The sequence shown here is derived from an EMBL/GenBank/DDBJ whole genome shotgun (WGS) entry which is preliminary data.</text>
</comment>
<organism evidence="2 3">
    <name type="scientific">Trypanosoma conorhini</name>
    <dbReference type="NCBI Taxonomy" id="83891"/>
    <lineage>
        <taxon>Eukaryota</taxon>
        <taxon>Discoba</taxon>
        <taxon>Euglenozoa</taxon>
        <taxon>Kinetoplastea</taxon>
        <taxon>Metakinetoplastina</taxon>
        <taxon>Trypanosomatida</taxon>
        <taxon>Trypanosomatidae</taxon>
        <taxon>Trypanosoma</taxon>
    </lineage>
</organism>
<feature type="region of interest" description="Disordered" evidence="1">
    <location>
        <begin position="1"/>
        <end position="21"/>
    </location>
</feature>
<feature type="region of interest" description="Disordered" evidence="1">
    <location>
        <begin position="38"/>
        <end position="132"/>
    </location>
</feature>
<name>A0A3R7M4M7_9TRYP</name>
<proteinExistence type="predicted"/>
<evidence type="ECO:0000313" key="3">
    <source>
        <dbReference type="Proteomes" id="UP000284403"/>
    </source>
</evidence>
<dbReference type="OrthoDB" id="277769at2759"/>
<keyword evidence="3" id="KW-1185">Reference proteome</keyword>
<evidence type="ECO:0000256" key="1">
    <source>
        <dbReference type="SAM" id="MobiDB-lite"/>
    </source>
</evidence>
<dbReference type="RefSeq" id="XP_029225941.1">
    <property type="nucleotide sequence ID" value="XM_029373935.1"/>
</dbReference>
<protein>
    <submittedName>
        <fullName evidence="2">Uncharacterized protein</fullName>
    </submittedName>
</protein>
<accession>A0A3R7M4M7</accession>
<reference evidence="2 3" key="1">
    <citation type="journal article" date="2018" name="BMC Genomics">
        <title>Genomic comparison of Trypanosoma conorhini and Trypanosoma rangeli to Trypanosoma cruzi strains of high and low virulence.</title>
        <authorList>
            <person name="Bradwell K.R."/>
            <person name="Koparde V.N."/>
            <person name="Matveyev A.V."/>
            <person name="Serrano M.G."/>
            <person name="Alves J.M."/>
            <person name="Parikh H."/>
            <person name="Huang B."/>
            <person name="Lee V."/>
            <person name="Espinosa-Alvarez O."/>
            <person name="Ortiz P.A."/>
            <person name="Costa-Martins A.G."/>
            <person name="Teixeira M.M."/>
            <person name="Buck G.A."/>
        </authorList>
    </citation>
    <scope>NUCLEOTIDE SEQUENCE [LARGE SCALE GENOMIC DNA]</scope>
    <source>
        <strain evidence="2 3">025E</strain>
    </source>
</reference>
<dbReference type="GeneID" id="40320679"/>
<dbReference type="Proteomes" id="UP000284403">
    <property type="component" value="Unassembled WGS sequence"/>
</dbReference>
<feature type="compositionally biased region" description="Gly residues" evidence="1">
    <location>
        <begin position="41"/>
        <end position="50"/>
    </location>
</feature>
<dbReference type="AlphaFoldDB" id="A0A3R7M4M7"/>
<dbReference type="EMBL" id="MKKU01000523">
    <property type="protein sequence ID" value="RNF08945.1"/>
    <property type="molecule type" value="Genomic_DNA"/>
</dbReference>
<evidence type="ECO:0000313" key="2">
    <source>
        <dbReference type="EMBL" id="RNF08945.1"/>
    </source>
</evidence>
<gene>
    <name evidence="2" type="ORF">Tco025E_07068</name>
</gene>